<name>A0ABR3G8D5_9PEZI</name>
<sequence>MPLVKGISVTIHTKNGPLAEYGTRRLGSGSIISSFIQSEDNTPFWIKFHVTSPFDFKSSLDTSRARYSSTKAPVWGAVSGMWDFSAHIFIDDNASSDKNLIIDLPRNKKGGDQIVVARGRSCVDRDGVPGEQRWMFKEVGLESYFKGLTTDECGKEDEWEMVSDGGRADTARCNTSLGQIKIQLFRVRQRGVDKARKPERAWEGSSQQTQISLNADISHTVGVGNPKPRAFHYVTVDYLDGPKDPWATIIFMYRGKKQLQKMGFTTSSARGNGRDIFEPGPSRSLSSNMNSMIFCGNENPNNQDNNNTPAKKRGLLVGDGNMPSPVAGESGRFPSSKPTEVVIFVKPIINLKRKPLQQGDIITGLSTMSLDTKDQLWQADPNGSGQINPKRKSVDDAPVLEEASAGLKKMKVGEAGVALI</sequence>
<accession>A0ABR3G8D5</accession>
<dbReference type="EMBL" id="JBBBZM010000185">
    <property type="protein sequence ID" value="KAL0632133.1"/>
    <property type="molecule type" value="Genomic_DNA"/>
</dbReference>
<evidence type="ECO:0000313" key="2">
    <source>
        <dbReference type="EMBL" id="KAL0632133.1"/>
    </source>
</evidence>
<proteinExistence type="predicted"/>
<dbReference type="InterPro" id="IPR057678">
    <property type="entry name" value="DUF7918"/>
</dbReference>
<dbReference type="Pfam" id="PF25534">
    <property type="entry name" value="DUF7918"/>
    <property type="match status" value="1"/>
</dbReference>
<organism evidence="2 3">
    <name type="scientific">Discina gigas</name>
    <dbReference type="NCBI Taxonomy" id="1032678"/>
    <lineage>
        <taxon>Eukaryota</taxon>
        <taxon>Fungi</taxon>
        <taxon>Dikarya</taxon>
        <taxon>Ascomycota</taxon>
        <taxon>Pezizomycotina</taxon>
        <taxon>Pezizomycetes</taxon>
        <taxon>Pezizales</taxon>
        <taxon>Discinaceae</taxon>
        <taxon>Discina</taxon>
    </lineage>
</organism>
<feature type="domain" description="DUF7918" evidence="1">
    <location>
        <begin position="6"/>
        <end position="264"/>
    </location>
</feature>
<evidence type="ECO:0000313" key="3">
    <source>
        <dbReference type="Proteomes" id="UP001447188"/>
    </source>
</evidence>
<evidence type="ECO:0000259" key="1">
    <source>
        <dbReference type="Pfam" id="PF25534"/>
    </source>
</evidence>
<dbReference type="PANTHER" id="PTHR36223">
    <property type="entry name" value="BETA-LACTAMASE-TYPE TRANSPEPTIDASE FOLD DOMAIN CONTAINING PROTEIN"/>
    <property type="match status" value="1"/>
</dbReference>
<keyword evidence="3" id="KW-1185">Reference proteome</keyword>
<reference evidence="2 3" key="1">
    <citation type="submission" date="2024-02" db="EMBL/GenBank/DDBJ databases">
        <title>Discinaceae phylogenomics.</title>
        <authorList>
            <person name="Dirks A.C."/>
            <person name="James T.Y."/>
        </authorList>
    </citation>
    <scope>NUCLEOTIDE SEQUENCE [LARGE SCALE GENOMIC DNA]</scope>
    <source>
        <strain evidence="2 3">ACD0624</strain>
    </source>
</reference>
<protein>
    <recommendedName>
        <fullName evidence="1">DUF7918 domain-containing protein</fullName>
    </recommendedName>
</protein>
<dbReference type="Proteomes" id="UP001447188">
    <property type="component" value="Unassembled WGS sequence"/>
</dbReference>
<comment type="caution">
    <text evidence="2">The sequence shown here is derived from an EMBL/GenBank/DDBJ whole genome shotgun (WGS) entry which is preliminary data.</text>
</comment>
<gene>
    <name evidence="2" type="ORF">Q9L58_009001</name>
</gene>
<dbReference type="PANTHER" id="PTHR36223:SF5">
    <property type="entry name" value="BETA-LACTAMASE-TYPE TRANSPEPTIDASE FOLD DOMAIN CONTAINING PROTEIN"/>
    <property type="match status" value="1"/>
</dbReference>